<keyword evidence="1" id="KW-1133">Transmembrane helix</keyword>
<organism evidence="2 3">
    <name type="scientific">Niveispirillum cyanobacteriorum</name>
    <dbReference type="NCBI Taxonomy" id="1612173"/>
    <lineage>
        <taxon>Bacteria</taxon>
        <taxon>Pseudomonadati</taxon>
        <taxon>Pseudomonadota</taxon>
        <taxon>Alphaproteobacteria</taxon>
        <taxon>Rhodospirillales</taxon>
        <taxon>Azospirillaceae</taxon>
        <taxon>Niveispirillum</taxon>
    </lineage>
</organism>
<feature type="transmembrane region" description="Helical" evidence="1">
    <location>
        <begin position="22"/>
        <end position="41"/>
    </location>
</feature>
<evidence type="ECO:0000313" key="3">
    <source>
        <dbReference type="Proteomes" id="UP000234752"/>
    </source>
</evidence>
<dbReference type="RefSeq" id="WP_102113301.1">
    <property type="nucleotide sequence ID" value="NZ_BMGN01000003.1"/>
</dbReference>
<dbReference type="OrthoDB" id="7365830at2"/>
<proteinExistence type="predicted"/>
<keyword evidence="1" id="KW-0472">Membrane</keyword>
<dbReference type="EMBL" id="CP025611">
    <property type="protein sequence ID" value="AUN31734.1"/>
    <property type="molecule type" value="Genomic_DNA"/>
</dbReference>
<protein>
    <submittedName>
        <fullName evidence="2">Uncharacterized protein</fullName>
    </submittedName>
</protein>
<dbReference type="Proteomes" id="UP000234752">
    <property type="component" value="Chromosome eg_1"/>
</dbReference>
<name>A0A2K9NF56_9PROT</name>
<reference evidence="2 3" key="1">
    <citation type="submission" date="2017-12" db="EMBL/GenBank/DDBJ databases">
        <title>Genomes of bacteria within cyanobacterial aggregates.</title>
        <authorList>
            <person name="Cai H."/>
        </authorList>
    </citation>
    <scope>NUCLEOTIDE SEQUENCE [LARGE SCALE GENOMIC DNA]</scope>
    <source>
        <strain evidence="2 3">TH16</strain>
    </source>
</reference>
<gene>
    <name evidence="2" type="ORF">C0V82_07130</name>
</gene>
<dbReference type="KEGG" id="ncb:C0V82_07130"/>
<evidence type="ECO:0000256" key="1">
    <source>
        <dbReference type="SAM" id="Phobius"/>
    </source>
</evidence>
<sequence>MSSVTASSPKTVVSGKKVADRVMVVALWTGLLAAAWSLPVIDRIAANAEREKMESGYYYTPQRPAEAYASVDAEQ</sequence>
<evidence type="ECO:0000313" key="2">
    <source>
        <dbReference type="EMBL" id="AUN31734.1"/>
    </source>
</evidence>
<accession>A0A2K9NF56</accession>
<dbReference type="AlphaFoldDB" id="A0A2K9NF56"/>
<keyword evidence="1" id="KW-0812">Transmembrane</keyword>
<keyword evidence="3" id="KW-1185">Reference proteome</keyword>